<comment type="subcellular location">
    <subcellularLocation>
        <location evidence="1 9">Nucleus</location>
    </subcellularLocation>
</comment>
<dbReference type="GO" id="GO:0042974">
    <property type="term" value="F:nuclear retinoic acid receptor binding"/>
    <property type="evidence" value="ECO:0007669"/>
    <property type="project" value="TreeGrafter"/>
</dbReference>
<comment type="function">
    <text evidence="9">Component of the Mediator complex, a coactivator involved in the regulated transcription of nearly all RNA polymerase II-dependent genes. Mediator functions as a bridge to convey information from gene-specific regulatory proteins to the basal RNA polymerase II transcription machinery. Mediator is recruited to promoters by direct interactions with regulatory proteins and serves as a scaffold for the assembly of a functional preinitiation complex with RNA polymerase II and the general transcription factors.</text>
</comment>
<accession>A0AAV1H9E1</accession>
<evidence type="ECO:0000256" key="5">
    <source>
        <dbReference type="ARBA" id="ARBA00023159"/>
    </source>
</evidence>
<evidence type="ECO:0000256" key="9">
    <source>
        <dbReference type="RuleBase" id="RU364059"/>
    </source>
</evidence>
<dbReference type="AlphaFoldDB" id="A0AAV1H9E1"/>
<gene>
    <name evidence="12" type="ORF">XNOV1_A040946</name>
</gene>
<keyword evidence="7 9" id="KW-0539">Nucleus</keyword>
<evidence type="ECO:0000256" key="6">
    <source>
        <dbReference type="ARBA" id="ARBA00023163"/>
    </source>
</evidence>
<dbReference type="EMBL" id="OY660883">
    <property type="protein sequence ID" value="CAJ1082632.1"/>
    <property type="molecule type" value="Genomic_DNA"/>
</dbReference>
<dbReference type="GO" id="GO:0042809">
    <property type="term" value="F:nuclear vitamin D receptor binding"/>
    <property type="evidence" value="ECO:0007669"/>
    <property type="project" value="TreeGrafter"/>
</dbReference>
<feature type="region of interest" description="Disordered" evidence="10">
    <location>
        <begin position="499"/>
        <end position="525"/>
    </location>
</feature>
<protein>
    <recommendedName>
        <fullName evidence="3 9">Mediator of RNA polymerase II transcription subunit 1</fullName>
    </recommendedName>
    <alternativeName>
        <fullName evidence="8 9">Mediator complex subunit 1</fullName>
    </alternativeName>
</protein>
<dbReference type="PANTHER" id="PTHR12881">
    <property type="entry name" value="MEDIATOR OF RNA POLYMERASE II TRANSCRIPTION SUBUNIT 1"/>
    <property type="match status" value="1"/>
</dbReference>
<evidence type="ECO:0000256" key="7">
    <source>
        <dbReference type="ARBA" id="ARBA00023242"/>
    </source>
</evidence>
<name>A0AAV1H9E1_XYRNO</name>
<evidence type="ECO:0000313" key="12">
    <source>
        <dbReference type="EMBL" id="CAJ1082632.1"/>
    </source>
</evidence>
<dbReference type="PANTHER" id="PTHR12881:SF4">
    <property type="entry name" value="MEDIATOR OF RNA POLYMERASE II TRANSCRIPTION SUBUNIT 1"/>
    <property type="match status" value="1"/>
</dbReference>
<keyword evidence="4 9" id="KW-0805">Transcription regulation</keyword>
<reference evidence="12" key="1">
    <citation type="submission" date="2023-08" db="EMBL/GenBank/DDBJ databases">
        <authorList>
            <person name="Alioto T."/>
            <person name="Alioto T."/>
            <person name="Gomez Garrido J."/>
        </authorList>
    </citation>
    <scope>NUCLEOTIDE SEQUENCE</scope>
</reference>
<evidence type="ECO:0000313" key="13">
    <source>
        <dbReference type="Proteomes" id="UP001178508"/>
    </source>
</evidence>
<evidence type="ECO:0000256" key="1">
    <source>
        <dbReference type="ARBA" id="ARBA00004123"/>
    </source>
</evidence>
<dbReference type="Pfam" id="PF10744">
    <property type="entry name" value="Med1"/>
    <property type="match status" value="1"/>
</dbReference>
<evidence type="ECO:0000256" key="2">
    <source>
        <dbReference type="ARBA" id="ARBA00006210"/>
    </source>
</evidence>
<keyword evidence="5 9" id="KW-0010">Activator</keyword>
<evidence type="ECO:0000256" key="10">
    <source>
        <dbReference type="SAM" id="MobiDB-lite"/>
    </source>
</evidence>
<evidence type="ECO:0000256" key="8">
    <source>
        <dbReference type="ARBA" id="ARBA00031254"/>
    </source>
</evidence>
<dbReference type="Proteomes" id="UP001178508">
    <property type="component" value="Chromosome 20"/>
</dbReference>
<dbReference type="GO" id="GO:0045944">
    <property type="term" value="P:positive regulation of transcription by RNA polymerase II"/>
    <property type="evidence" value="ECO:0007669"/>
    <property type="project" value="UniProtKB-ARBA"/>
</dbReference>
<dbReference type="GO" id="GO:0016592">
    <property type="term" value="C:mediator complex"/>
    <property type="evidence" value="ECO:0007669"/>
    <property type="project" value="InterPro"/>
</dbReference>
<dbReference type="InterPro" id="IPR019680">
    <property type="entry name" value="Mediator_Med1"/>
</dbReference>
<dbReference type="GO" id="GO:0097067">
    <property type="term" value="P:cellular response to thyroid hormone stimulus"/>
    <property type="evidence" value="ECO:0007669"/>
    <property type="project" value="TreeGrafter"/>
</dbReference>
<evidence type="ECO:0000259" key="11">
    <source>
        <dbReference type="Pfam" id="PF10744"/>
    </source>
</evidence>
<keyword evidence="13" id="KW-1185">Reference proteome</keyword>
<evidence type="ECO:0000256" key="3">
    <source>
        <dbReference type="ARBA" id="ARBA00020612"/>
    </source>
</evidence>
<dbReference type="GO" id="GO:0046966">
    <property type="term" value="F:nuclear thyroid hormone receptor binding"/>
    <property type="evidence" value="ECO:0007669"/>
    <property type="project" value="TreeGrafter"/>
</dbReference>
<feature type="domain" description="Mediator complex subunit Med1" evidence="11">
    <location>
        <begin position="46"/>
        <end position="402"/>
    </location>
</feature>
<organism evidence="12 13">
    <name type="scientific">Xyrichtys novacula</name>
    <name type="common">Pearly razorfish</name>
    <name type="synonym">Hemipteronotus novacula</name>
    <dbReference type="NCBI Taxonomy" id="13765"/>
    <lineage>
        <taxon>Eukaryota</taxon>
        <taxon>Metazoa</taxon>
        <taxon>Chordata</taxon>
        <taxon>Craniata</taxon>
        <taxon>Vertebrata</taxon>
        <taxon>Euteleostomi</taxon>
        <taxon>Actinopterygii</taxon>
        <taxon>Neopterygii</taxon>
        <taxon>Teleostei</taxon>
        <taxon>Neoteleostei</taxon>
        <taxon>Acanthomorphata</taxon>
        <taxon>Eupercaria</taxon>
        <taxon>Labriformes</taxon>
        <taxon>Labridae</taxon>
        <taxon>Xyrichtys</taxon>
    </lineage>
</organism>
<proteinExistence type="inferred from homology"/>
<dbReference type="GO" id="GO:0003712">
    <property type="term" value="F:transcription coregulator activity"/>
    <property type="evidence" value="ECO:0007669"/>
    <property type="project" value="InterPro"/>
</dbReference>
<feature type="compositionally biased region" description="Polar residues" evidence="10">
    <location>
        <begin position="503"/>
        <end position="525"/>
    </location>
</feature>
<evidence type="ECO:0000256" key="4">
    <source>
        <dbReference type="ARBA" id="ARBA00023015"/>
    </source>
</evidence>
<dbReference type="InterPro" id="IPR051999">
    <property type="entry name" value="Mediator_complex_subunit_1"/>
</dbReference>
<keyword evidence="6 9" id="KW-0804">Transcription</keyword>
<sequence>MKAKVIISDLHLKFAQKPWNETFQLVRRCMDKSRDESKPCEPLVRSLERLQEVFNVSSLSATKSRLEMVAKKQRMGFHITEATCYFTADLFYLEVVLLPCGGVREVKVAPHGGSPVPSESFLQLLRSHNFAGFSEKLEGLYNQYNIPGDGEVKLKLFASLQCLGKDLQQISTLDETSQAFSTAVEVINNGRIGCVIAEKEDCPLIIQFYTNRTNEAETSDLTMTDTERVINAAQVTLGDSDVTRELQMAPVIAQPAQLDPQGFPVFLPLSEVQCETMPAVFLLKLQPAIPVMASFINRIGHVTDVAIPDVGLQWAPLPKLLMRRSSAHIQQEILDEQDATFKVSLPGDVTHSYVLPGAAWKESTHRAAVIDSVPFTHPNHVPALLELLRHQCVINTLLSSCFVSHCEGTGLVCDLHFEVLPESESSFSVTFQPPGTDSLAVLLVNVSDPRHIKCTLYGAGPSDPSMDENLSKVLKRCLSVPVTLSTLYSKLDEITAAPISPSHPATTEAQNDHSAPSNATVTDTSGASTVFSQSASVPEDGFSVPGPACYAVSVSKSELCPEINTSPAVHPYPYTPPVGAFSHWVTSNGQLSDPI</sequence>
<comment type="similarity">
    <text evidence="2 9">Belongs to the Mediator complex subunit 1 family.</text>
</comment>